<organism evidence="3 4">
    <name type="scientific">Flammeovirga aprica JL-4</name>
    <dbReference type="NCBI Taxonomy" id="694437"/>
    <lineage>
        <taxon>Bacteria</taxon>
        <taxon>Pseudomonadati</taxon>
        <taxon>Bacteroidota</taxon>
        <taxon>Cytophagia</taxon>
        <taxon>Cytophagales</taxon>
        <taxon>Flammeovirgaceae</taxon>
        <taxon>Flammeovirga</taxon>
    </lineage>
</organism>
<accession>A0A7X9P2Z3</accession>
<keyword evidence="4" id="KW-1185">Reference proteome</keyword>
<comment type="similarity">
    <text evidence="1">Belongs to the beta-lactamase family.</text>
</comment>
<proteinExistence type="inferred from homology"/>
<dbReference type="SUPFAM" id="SSF56601">
    <property type="entry name" value="beta-lactamase/transpeptidase-like"/>
    <property type="match status" value="1"/>
</dbReference>
<name>A0A7X9P2Z3_9BACT</name>
<evidence type="ECO:0000313" key="3">
    <source>
        <dbReference type="EMBL" id="NME68589.1"/>
    </source>
</evidence>
<gene>
    <name evidence="3" type="ORF">HHU12_11515</name>
</gene>
<evidence type="ECO:0000313" key="4">
    <source>
        <dbReference type="Proteomes" id="UP000576082"/>
    </source>
</evidence>
<dbReference type="Pfam" id="PF00144">
    <property type="entry name" value="Beta-lactamase"/>
    <property type="match status" value="1"/>
</dbReference>
<comment type="caution">
    <text evidence="3">The sequence shown here is derived from an EMBL/GenBank/DDBJ whole genome shotgun (WGS) entry which is preliminary data.</text>
</comment>
<dbReference type="Proteomes" id="UP000576082">
    <property type="component" value="Unassembled WGS sequence"/>
</dbReference>
<dbReference type="AlphaFoldDB" id="A0A7X9P2Z3"/>
<dbReference type="RefSeq" id="WP_169656891.1">
    <property type="nucleotide sequence ID" value="NZ_JABANE010000026.1"/>
</dbReference>
<sequence>MITPIKNNTPISFISLSNHTSGLPGIPSNLKLTKVDPDNPYKNYHEKELVDYLTDSLELSNKGKYAYSNLAVGLLGYTLSEIDNTTYESLLHEKIFSKYNMKKSTSVFGNVKDDLVVGLNTAGKETPNWEFTVLAGAGGILSNVEDLSNFAIAQFDSSNKVLELTRKKTFEINDDLEIGLGWHILKSQSDHPWHSHMGGTGGYTSSIIIDEITKNGIIVLSNVSAYNPNVVNVEKMGFELMKSLLPSE</sequence>
<feature type="domain" description="Beta-lactamase-related" evidence="2">
    <location>
        <begin position="9"/>
        <end position="228"/>
    </location>
</feature>
<dbReference type="InterPro" id="IPR012338">
    <property type="entry name" value="Beta-lactam/transpept-like"/>
</dbReference>
<dbReference type="GO" id="GO:0016787">
    <property type="term" value="F:hydrolase activity"/>
    <property type="evidence" value="ECO:0007669"/>
    <property type="project" value="UniProtKB-KW"/>
</dbReference>
<dbReference type="Gene3D" id="3.40.710.10">
    <property type="entry name" value="DD-peptidase/beta-lactamase superfamily"/>
    <property type="match status" value="1"/>
</dbReference>
<dbReference type="InterPro" id="IPR051478">
    <property type="entry name" value="Beta-lactamase-like_AB/R"/>
</dbReference>
<reference evidence="3 4" key="1">
    <citation type="submission" date="2020-04" db="EMBL/GenBank/DDBJ databases">
        <title>Flammeovirga sp. SR4, a novel species isolated from seawater.</title>
        <authorList>
            <person name="Wang X."/>
        </authorList>
    </citation>
    <scope>NUCLEOTIDE SEQUENCE [LARGE SCALE GENOMIC DNA]</scope>
    <source>
        <strain evidence="3 4">ATCC 23126</strain>
    </source>
</reference>
<keyword evidence="3" id="KW-0378">Hydrolase</keyword>
<dbReference type="PANTHER" id="PTHR22935:SF95">
    <property type="entry name" value="BETA-LACTAMASE-LIKE 1-RELATED"/>
    <property type="match status" value="1"/>
</dbReference>
<dbReference type="InterPro" id="IPR001466">
    <property type="entry name" value="Beta-lactam-related"/>
</dbReference>
<evidence type="ECO:0000256" key="1">
    <source>
        <dbReference type="ARBA" id="ARBA00038473"/>
    </source>
</evidence>
<dbReference type="EMBL" id="JABANE010000026">
    <property type="protein sequence ID" value="NME68589.1"/>
    <property type="molecule type" value="Genomic_DNA"/>
</dbReference>
<evidence type="ECO:0000259" key="2">
    <source>
        <dbReference type="Pfam" id="PF00144"/>
    </source>
</evidence>
<protein>
    <submittedName>
        <fullName evidence="3">Serine hydrolase</fullName>
    </submittedName>
</protein>
<dbReference type="PANTHER" id="PTHR22935">
    <property type="entry name" value="PENICILLIN-BINDING PROTEIN"/>
    <property type="match status" value="1"/>
</dbReference>